<comment type="similarity">
    <text evidence="2 11">Belongs to the YME2 family.</text>
</comment>
<feature type="region of interest" description="Disordered" evidence="13">
    <location>
        <begin position="47"/>
        <end position="68"/>
    </location>
</feature>
<comment type="subcellular location">
    <subcellularLocation>
        <location evidence="1 11">Mitochondrion inner membrane</location>
        <topology evidence="1 11">Single-pass membrane protein</topology>
    </subcellularLocation>
</comment>
<dbReference type="Gene3D" id="3.40.50.300">
    <property type="entry name" value="P-loop containing nucleotide triphosphate hydrolases"/>
    <property type="match status" value="1"/>
</dbReference>
<keyword evidence="17" id="KW-1185">Reference proteome</keyword>
<keyword evidence="11" id="KW-0507">mRNA processing</keyword>
<dbReference type="SUPFAM" id="SSF54928">
    <property type="entry name" value="RNA-binding domain, RBD"/>
    <property type="match status" value="1"/>
</dbReference>
<dbReference type="InterPro" id="IPR027417">
    <property type="entry name" value="P-loop_NTPase"/>
</dbReference>
<evidence type="ECO:0000256" key="7">
    <source>
        <dbReference type="ARBA" id="ARBA00022989"/>
    </source>
</evidence>
<dbReference type="InterPro" id="IPR012677">
    <property type="entry name" value="Nucleotide-bd_a/b_plait_sf"/>
</dbReference>
<evidence type="ECO:0000256" key="1">
    <source>
        <dbReference type="ARBA" id="ARBA00004434"/>
    </source>
</evidence>
<evidence type="ECO:0000256" key="12">
    <source>
        <dbReference type="SAM" id="Coils"/>
    </source>
</evidence>
<evidence type="ECO:0000256" key="6">
    <source>
        <dbReference type="ARBA" id="ARBA00022946"/>
    </source>
</evidence>
<dbReference type="PANTHER" id="PTHR32198:SF2">
    <property type="entry name" value="MITOCHONDRIAL ESCAPE PROTEIN 2"/>
    <property type="match status" value="1"/>
</dbReference>
<evidence type="ECO:0000313" key="16">
    <source>
        <dbReference type="EMBL" id="VVT57124.1"/>
    </source>
</evidence>
<dbReference type="Pfam" id="PF10443">
    <property type="entry name" value="RNA12"/>
    <property type="match status" value="2"/>
</dbReference>
<reference evidence="16 17" key="1">
    <citation type="submission" date="2019-09" db="EMBL/GenBank/DDBJ databases">
        <authorList>
            <person name="Brejova B."/>
        </authorList>
    </citation>
    <scope>NUCLEOTIDE SEQUENCE [LARGE SCALE GENOMIC DNA]</scope>
</reference>
<keyword evidence="12" id="KW-0175">Coiled coil</keyword>
<keyword evidence="6" id="KW-0809">Transit peptide</keyword>
<dbReference type="AlphaFoldDB" id="A0A5E8C096"/>
<keyword evidence="8 11" id="KW-0496">Mitochondrion</keyword>
<evidence type="ECO:0000256" key="11">
    <source>
        <dbReference type="RuleBase" id="RU367108"/>
    </source>
</evidence>
<dbReference type="Gene3D" id="3.30.70.330">
    <property type="match status" value="1"/>
</dbReference>
<evidence type="ECO:0000256" key="3">
    <source>
        <dbReference type="ARBA" id="ARBA00020222"/>
    </source>
</evidence>
<dbReference type="Proteomes" id="UP000398389">
    <property type="component" value="Unassembled WGS sequence"/>
</dbReference>
<keyword evidence="9 11" id="KW-0472">Membrane</keyword>
<gene>
    <name evidence="16" type="ORF">SAPINGB_P005546</name>
</gene>
<protein>
    <recommendedName>
        <fullName evidence="3 11">Mitochondrial escape protein 2</fullName>
    </recommendedName>
</protein>
<comment type="function">
    <text evidence="10 11">Plays a role in maintaining the mitochondrial genome and in controlling the mtDNA escape. Involved in the regulation of mtDNA nucleotide structure and number. May have a dispensable role in early maturation of pre-rRNA.</text>
</comment>
<evidence type="ECO:0000313" key="17">
    <source>
        <dbReference type="Proteomes" id="UP000398389"/>
    </source>
</evidence>
<evidence type="ECO:0000256" key="2">
    <source>
        <dbReference type="ARBA" id="ARBA00010320"/>
    </source>
</evidence>
<proteinExistence type="inferred from homology"/>
<dbReference type="SUPFAM" id="SSF52540">
    <property type="entry name" value="P-loop containing nucleoside triphosphate hydrolases"/>
    <property type="match status" value="1"/>
</dbReference>
<dbReference type="GeneID" id="43584360"/>
<dbReference type="EMBL" id="CABVLU010000004">
    <property type="protein sequence ID" value="VVT57124.1"/>
    <property type="molecule type" value="Genomic_DNA"/>
</dbReference>
<dbReference type="GO" id="GO:0003723">
    <property type="term" value="F:RNA binding"/>
    <property type="evidence" value="ECO:0007669"/>
    <property type="project" value="UniProtKB-UniRule"/>
</dbReference>
<dbReference type="OrthoDB" id="10267654at2759"/>
<evidence type="ECO:0000256" key="5">
    <source>
        <dbReference type="ARBA" id="ARBA00022792"/>
    </source>
</evidence>
<name>A0A5E8C096_9ASCO</name>
<organism evidence="16 17">
    <name type="scientific">Magnusiomyces paraingens</name>
    <dbReference type="NCBI Taxonomy" id="2606893"/>
    <lineage>
        <taxon>Eukaryota</taxon>
        <taxon>Fungi</taxon>
        <taxon>Dikarya</taxon>
        <taxon>Ascomycota</taxon>
        <taxon>Saccharomycotina</taxon>
        <taxon>Dipodascomycetes</taxon>
        <taxon>Dipodascales</taxon>
        <taxon>Dipodascaceae</taxon>
        <taxon>Magnusiomyces</taxon>
    </lineage>
</organism>
<sequence length="999" mass="112786">MIRRALYGLGTTPMAPRPCLFNPRLTKTTLLRFNSTTLPASAEDLIKKGQKAEEQQEQDEQSHVQETTGVIEKNYREGLLYFTEMYPVVPISYEPASTILSMVFGLTESRVKNILTSHAVPSDLPVTFSQIIPRYKDGGVFAKYKIDKDAPPELSTKDVESILYTHLKENPYRPLYNPLNKVKAFPVRGVPWIEDLRRRVSRKVRVVFEGDDLSQETVYSVLRRYGPIKDITSVPSKDTSAKCLVVEYTRKKDASTARNCVNSLVVGNTKIHITYIPVEGVNFFQKTIVDHPRISIPILLALLAAFAVFVFNPIRVWFIERKVTGATFSSTFDNYGFVKWLRTVTRSTFSTLSRYLHLNSDRYAPSFESLWKERQQIVQRLRQWLDENVNTFIVVTGPRGNGKRELVNKFVVNDRGNVLSIDCDQLIKAQNDPAFIRIAASQLGYFPVFPWMNNLATYFDLIIQGLTGQKSGFAESTEQQFKSMLTTTVAALRKIALEKYQEAAKDEAVRANNGDACGYTQTHASNYLTEDSYLQLHAEVKPVIVISHFMNKSDQSRQFVYKYLAEFASILVQTNLAHVVFITNDMAFESVLAPALPNRLFKIATVGDADPDDAKRFVLNQIFEARETARVARANTLAADADQRSNYQSQKLDLAKEKKEEENIQNARKELEKKKAQSVGIGGQVVGFVSGIFSSSKPDDLNEKLLEQKKGSGLQHHESSPGLIFEGDDFNQDAIDREFPYLDYALVPLGGRLTDLQSFARRLKSGQAPLDAAEDMVDQSAAEILQMYLFRTGRVGNDSQGEWTPEQVWTLVKELGQLSKYPFTRERQVALAKVGVAPGSDRGGSKVNPHSNIAYVPKDSEPEISASYLFLDPNFKTRDQQKALRALQQAEMVNLVHDGGRNVAIKAGKPLYQAAFKAITEDKVLYAIQESALLESAIAGETRKIEKWEEELRLLSKTPYRREIGERVTYLTGKMKQSQDKIKGYEVRFFKQRDVMGGK</sequence>
<keyword evidence="11" id="KW-0694">RNA-binding</keyword>
<evidence type="ECO:0000256" key="10">
    <source>
        <dbReference type="ARBA" id="ARBA00025276"/>
    </source>
</evidence>
<evidence type="ECO:0000256" key="13">
    <source>
        <dbReference type="SAM" id="MobiDB-lite"/>
    </source>
</evidence>
<evidence type="ECO:0000256" key="4">
    <source>
        <dbReference type="ARBA" id="ARBA00022692"/>
    </source>
</evidence>
<dbReference type="Pfam" id="PF00076">
    <property type="entry name" value="RRM_1"/>
    <property type="match status" value="1"/>
</dbReference>
<evidence type="ECO:0000259" key="15">
    <source>
        <dbReference type="Pfam" id="PF10443"/>
    </source>
</evidence>
<dbReference type="PANTHER" id="PTHR32198">
    <property type="entry name" value="MITOCHONDRIAL ESCAPE PROTEIN 2"/>
    <property type="match status" value="1"/>
</dbReference>
<evidence type="ECO:0000256" key="8">
    <source>
        <dbReference type="ARBA" id="ARBA00023128"/>
    </source>
</evidence>
<accession>A0A5E8C096</accession>
<keyword evidence="5 11" id="KW-0999">Mitochondrion inner membrane</keyword>
<dbReference type="InterPro" id="IPR035979">
    <property type="entry name" value="RBD_domain_sf"/>
</dbReference>
<feature type="transmembrane region" description="Helical" evidence="11">
    <location>
        <begin position="294"/>
        <end position="312"/>
    </location>
</feature>
<feature type="domain" description="RRM" evidence="14">
    <location>
        <begin position="212"/>
        <end position="272"/>
    </location>
</feature>
<feature type="coiled-coil region" evidence="12">
    <location>
        <begin position="647"/>
        <end position="677"/>
    </location>
</feature>
<keyword evidence="7 11" id="KW-1133">Transmembrane helix</keyword>
<evidence type="ECO:0000256" key="9">
    <source>
        <dbReference type="ARBA" id="ARBA00023136"/>
    </source>
</evidence>
<dbReference type="GO" id="GO:0006397">
    <property type="term" value="P:mRNA processing"/>
    <property type="evidence" value="ECO:0007669"/>
    <property type="project" value="UniProtKB-UniRule"/>
</dbReference>
<feature type="domain" description="Mitochondrial escape protein 2 C-terminal" evidence="15">
    <location>
        <begin position="374"/>
        <end position="824"/>
    </location>
</feature>
<dbReference type="InterPro" id="IPR018850">
    <property type="entry name" value="Mt_escape_2_C"/>
</dbReference>
<feature type="domain" description="Mitochondrial escape protein 2 C-terminal" evidence="15">
    <location>
        <begin position="862"/>
        <end position="957"/>
    </location>
</feature>
<dbReference type="InterPro" id="IPR039627">
    <property type="entry name" value="Yme2_C"/>
</dbReference>
<dbReference type="InterPro" id="IPR000504">
    <property type="entry name" value="RRM_dom"/>
</dbReference>
<keyword evidence="4 11" id="KW-0812">Transmembrane</keyword>
<evidence type="ECO:0000259" key="14">
    <source>
        <dbReference type="Pfam" id="PF00076"/>
    </source>
</evidence>
<feature type="coiled-coil region" evidence="12">
    <location>
        <begin position="931"/>
        <end position="958"/>
    </location>
</feature>
<dbReference type="RefSeq" id="XP_031856151.1">
    <property type="nucleotide sequence ID" value="XM_032000260.1"/>
</dbReference>
<dbReference type="GO" id="GO:0005743">
    <property type="term" value="C:mitochondrial inner membrane"/>
    <property type="evidence" value="ECO:0007669"/>
    <property type="project" value="UniProtKB-SubCell"/>
</dbReference>